<accession>A0A0L8V549</accession>
<evidence type="ECO:0000256" key="1">
    <source>
        <dbReference type="SAM" id="Phobius"/>
    </source>
</evidence>
<dbReference type="Proteomes" id="UP000036958">
    <property type="component" value="Unassembled WGS sequence"/>
</dbReference>
<reference evidence="3" key="1">
    <citation type="submission" date="2015-07" db="EMBL/GenBank/DDBJ databases">
        <title>Genome sequencing of Sunxiuqinia dokdonensis strain SK.</title>
        <authorList>
            <person name="Ahn S."/>
            <person name="Kim B.-C."/>
        </authorList>
    </citation>
    <scope>NUCLEOTIDE SEQUENCE [LARGE SCALE GENOMIC DNA]</scope>
    <source>
        <strain evidence="3">SK</strain>
    </source>
</reference>
<gene>
    <name evidence="2" type="ORF">NC99_37010</name>
</gene>
<keyword evidence="3" id="KW-1185">Reference proteome</keyword>
<dbReference type="EMBL" id="LGIA01000185">
    <property type="protein sequence ID" value="KOH43488.1"/>
    <property type="molecule type" value="Genomic_DNA"/>
</dbReference>
<name>A0A0L8V549_9BACT</name>
<evidence type="ECO:0000313" key="2">
    <source>
        <dbReference type="EMBL" id="KOH43488.1"/>
    </source>
</evidence>
<feature type="transmembrane region" description="Helical" evidence="1">
    <location>
        <begin position="45"/>
        <end position="65"/>
    </location>
</feature>
<organism evidence="2 3">
    <name type="scientific">Sunxiuqinia dokdonensis</name>
    <dbReference type="NCBI Taxonomy" id="1409788"/>
    <lineage>
        <taxon>Bacteria</taxon>
        <taxon>Pseudomonadati</taxon>
        <taxon>Bacteroidota</taxon>
        <taxon>Bacteroidia</taxon>
        <taxon>Marinilabiliales</taxon>
        <taxon>Prolixibacteraceae</taxon>
        <taxon>Sunxiuqinia</taxon>
    </lineage>
</organism>
<evidence type="ECO:0000313" key="3">
    <source>
        <dbReference type="Proteomes" id="UP000036958"/>
    </source>
</evidence>
<comment type="caution">
    <text evidence="2">The sequence shown here is derived from an EMBL/GenBank/DDBJ whole genome shotgun (WGS) entry which is preliminary data.</text>
</comment>
<keyword evidence="1" id="KW-1133">Transmembrane helix</keyword>
<dbReference type="AlphaFoldDB" id="A0A0L8V549"/>
<sequence length="73" mass="8519">MCKKSKKKKNRKNNRQVKIFLFILLLQLIHTVAESLVIFKSETGNYIIFLKMISVIVLLLIFALGNKTINQRL</sequence>
<protein>
    <submittedName>
        <fullName evidence="2">Uncharacterized protein</fullName>
    </submittedName>
</protein>
<keyword evidence="1" id="KW-0472">Membrane</keyword>
<keyword evidence="1" id="KW-0812">Transmembrane</keyword>
<proteinExistence type="predicted"/>